<dbReference type="Proteomes" id="UP000315385">
    <property type="component" value="Unassembled WGS sequence"/>
</dbReference>
<sequence>MTLKERIARRHRTTGDLRLVLESDALNPIAHPAEPTGRETIIEQLLDGLAPVFDGHCPSDCYVWGPKGAGKSAVVRPLFEQLRRLLGRNETEIYTTTRTAPAPNVRFVYVDARRSQSAFALLHTVVDTVIAESIPRQGVGSDVIIERFADHLAETNRQLVVAVDHVGEPETLSVEAAFEQFDAFGDAVSCLAVGRTEPTDTVVSSRPDIETIHVDAYTQYSLVEVLTNRVADGRLRTATTDEQLTALARWAEGDAHDALAALFVATDRAAKRNRSTVTDDDIAHATATMPRPEVSLAQVLLLPPSRQQVLRALLDVPESDRSSVENTTAAIAAADTVDLSAGTLKRYLYELADDGFVERIRTDGSTSGRPPSRIEPRFPTRVFRRLHELDEVL</sequence>
<name>A0A544QKW3_9EURY</name>
<comment type="caution">
    <text evidence="2">The sequence shown here is derived from an EMBL/GenBank/DDBJ whole genome shotgun (WGS) entry which is preliminary data.</text>
</comment>
<evidence type="ECO:0000313" key="3">
    <source>
        <dbReference type="Proteomes" id="UP000315385"/>
    </source>
</evidence>
<evidence type="ECO:0000313" key="2">
    <source>
        <dbReference type="EMBL" id="TQQ79005.1"/>
    </source>
</evidence>
<accession>A0A544QKW3</accession>
<dbReference type="InterPro" id="IPR041664">
    <property type="entry name" value="AAA_16"/>
</dbReference>
<dbReference type="Pfam" id="PF13191">
    <property type="entry name" value="AAA_16"/>
    <property type="match status" value="1"/>
</dbReference>
<dbReference type="Gene3D" id="1.10.8.60">
    <property type="match status" value="1"/>
</dbReference>
<dbReference type="RefSeq" id="WP_142444478.1">
    <property type="nucleotide sequence ID" value="NZ_SESI01000004.1"/>
</dbReference>
<dbReference type="OrthoDB" id="213998at2157"/>
<gene>
    <name evidence="2" type="ORF">EWF95_12815</name>
</gene>
<protein>
    <submittedName>
        <fullName evidence="2">AAA family ATPase</fullName>
    </submittedName>
</protein>
<reference evidence="2 3" key="1">
    <citation type="submission" date="2019-02" db="EMBL/GenBank/DDBJ databases">
        <title>Halonotius sp. a new haloqrchaeon isolated from saline water.</title>
        <authorList>
            <person name="Duran-Viseras A."/>
            <person name="Sanchez-Porro C."/>
            <person name="Ventosa A."/>
        </authorList>
    </citation>
    <scope>NUCLEOTIDE SEQUENCE [LARGE SCALE GENOMIC DNA]</scope>
    <source>
        <strain evidence="2 3">F9-27</strain>
    </source>
</reference>
<feature type="domain" description="Orc1-like AAA ATPase" evidence="1">
    <location>
        <begin position="35"/>
        <end position="173"/>
    </location>
</feature>
<dbReference type="Gene3D" id="3.40.50.300">
    <property type="entry name" value="P-loop containing nucleotide triphosphate hydrolases"/>
    <property type="match status" value="1"/>
</dbReference>
<evidence type="ECO:0000259" key="1">
    <source>
        <dbReference type="Pfam" id="PF13191"/>
    </source>
</evidence>
<dbReference type="SUPFAM" id="SSF52540">
    <property type="entry name" value="P-loop containing nucleoside triphosphate hydrolases"/>
    <property type="match status" value="1"/>
</dbReference>
<proteinExistence type="predicted"/>
<dbReference type="EMBL" id="SESI01000004">
    <property type="protein sequence ID" value="TQQ79005.1"/>
    <property type="molecule type" value="Genomic_DNA"/>
</dbReference>
<keyword evidence="3" id="KW-1185">Reference proteome</keyword>
<dbReference type="InterPro" id="IPR027417">
    <property type="entry name" value="P-loop_NTPase"/>
</dbReference>
<dbReference type="AlphaFoldDB" id="A0A544QKW3"/>
<organism evidence="2 3">
    <name type="scientific">Halonotius roseus</name>
    <dbReference type="NCBI Taxonomy" id="2511997"/>
    <lineage>
        <taxon>Archaea</taxon>
        <taxon>Methanobacteriati</taxon>
        <taxon>Methanobacteriota</taxon>
        <taxon>Stenosarchaea group</taxon>
        <taxon>Halobacteria</taxon>
        <taxon>Halobacteriales</taxon>
        <taxon>Haloferacaceae</taxon>
        <taxon>Halonotius</taxon>
    </lineage>
</organism>